<dbReference type="Pfam" id="PF04085">
    <property type="entry name" value="MreC"/>
    <property type="match status" value="1"/>
</dbReference>
<dbReference type="GO" id="GO:0005886">
    <property type="term" value="C:plasma membrane"/>
    <property type="evidence" value="ECO:0007669"/>
    <property type="project" value="TreeGrafter"/>
</dbReference>
<dbReference type="Gene3D" id="2.40.10.350">
    <property type="entry name" value="Rod shape-determining protein MreC, domain 2"/>
    <property type="match status" value="1"/>
</dbReference>
<dbReference type="InterPro" id="IPR042175">
    <property type="entry name" value="Cell/Rod_MreC_2"/>
</dbReference>
<comment type="similarity">
    <text evidence="1">Belongs to the MreC family.</text>
</comment>
<comment type="caution">
    <text evidence="7">The sequence shown here is derived from an EMBL/GenBank/DDBJ whole genome shotgun (WGS) entry which is preliminary data.</text>
</comment>
<dbReference type="Gene3D" id="2.40.10.340">
    <property type="entry name" value="Rod shape-determining protein MreC, domain 1"/>
    <property type="match status" value="1"/>
</dbReference>
<dbReference type="Proteomes" id="UP000178613">
    <property type="component" value="Unassembled WGS sequence"/>
</dbReference>
<keyword evidence="5" id="KW-0175">Coiled coil</keyword>
<protein>
    <recommendedName>
        <fullName evidence="2">Cell shape-determining protein MreC</fullName>
    </recommendedName>
    <alternativeName>
        <fullName evidence="4">Cell shape protein MreC</fullName>
    </alternativeName>
</protein>
<feature type="coiled-coil region" evidence="5">
    <location>
        <begin position="62"/>
        <end position="99"/>
    </location>
</feature>
<name>A0A1G2RD52_9BACT</name>
<reference evidence="7 8" key="1">
    <citation type="journal article" date="2016" name="Nat. Commun.">
        <title>Thousands of microbial genomes shed light on interconnected biogeochemical processes in an aquifer system.</title>
        <authorList>
            <person name="Anantharaman K."/>
            <person name="Brown C.T."/>
            <person name="Hug L.A."/>
            <person name="Sharon I."/>
            <person name="Castelle C.J."/>
            <person name="Probst A.J."/>
            <person name="Thomas B.C."/>
            <person name="Singh A."/>
            <person name="Wilkins M.J."/>
            <person name="Karaoz U."/>
            <person name="Brodie E.L."/>
            <person name="Williams K.H."/>
            <person name="Hubbard S.S."/>
            <person name="Banfield J.F."/>
        </authorList>
    </citation>
    <scope>NUCLEOTIDE SEQUENCE [LARGE SCALE GENOMIC DNA]</scope>
</reference>
<evidence type="ECO:0000256" key="3">
    <source>
        <dbReference type="ARBA" id="ARBA00022960"/>
    </source>
</evidence>
<evidence type="ECO:0000256" key="2">
    <source>
        <dbReference type="ARBA" id="ARBA00013855"/>
    </source>
</evidence>
<evidence type="ECO:0000259" key="6">
    <source>
        <dbReference type="Pfam" id="PF04085"/>
    </source>
</evidence>
<evidence type="ECO:0000256" key="1">
    <source>
        <dbReference type="ARBA" id="ARBA00009369"/>
    </source>
</evidence>
<gene>
    <name evidence="7" type="ORF">A3D64_01850</name>
</gene>
<evidence type="ECO:0000313" key="8">
    <source>
        <dbReference type="Proteomes" id="UP000178613"/>
    </source>
</evidence>
<dbReference type="InterPro" id="IPR007221">
    <property type="entry name" value="MreC"/>
</dbReference>
<dbReference type="AlphaFoldDB" id="A0A1G2RD52"/>
<evidence type="ECO:0000256" key="4">
    <source>
        <dbReference type="ARBA" id="ARBA00032089"/>
    </source>
</evidence>
<evidence type="ECO:0000313" key="7">
    <source>
        <dbReference type="EMBL" id="OHA70786.1"/>
    </source>
</evidence>
<proteinExistence type="inferred from homology"/>
<dbReference type="EMBL" id="MHUB01000017">
    <property type="protein sequence ID" value="OHA70786.1"/>
    <property type="molecule type" value="Genomic_DNA"/>
</dbReference>
<organism evidence="7 8">
    <name type="scientific">Candidatus Wildermuthbacteria bacterium RIFCSPHIGHO2_02_FULL_49_9</name>
    <dbReference type="NCBI Taxonomy" id="1802456"/>
    <lineage>
        <taxon>Bacteria</taxon>
        <taxon>Candidatus Wildermuthiibacteriota</taxon>
    </lineage>
</organism>
<sequence>MQSILKKHKLLAVLLLAGVLALLNLGTDNVRGTVSSLFSPLQSLLWRAGQAASSFTEGVFLGVELQQRVRELEAENLALSQEILSLKEAKKENDRFREAMGAASQGEFDMLFAEIIGKEIERDVLLVNKGTADGVKKGMPVITQSRVAAGSIGEAFEHTSKVLLLSLSDSSSDVKIQGKEMIGVLTGQGRYRARLDFIPQAQELLEGDVVVTSALGGVFPNNLLVGELRNIDKSDLAAFQGGEVELFFHPRKENSLFILTNEP</sequence>
<dbReference type="InterPro" id="IPR042177">
    <property type="entry name" value="Cell/Rod_1"/>
</dbReference>
<dbReference type="GO" id="GO:0008360">
    <property type="term" value="P:regulation of cell shape"/>
    <property type="evidence" value="ECO:0007669"/>
    <property type="project" value="UniProtKB-KW"/>
</dbReference>
<keyword evidence="3" id="KW-0133">Cell shape</keyword>
<dbReference type="InterPro" id="IPR055342">
    <property type="entry name" value="MreC_beta-barrel_core"/>
</dbReference>
<dbReference type="PANTHER" id="PTHR34138">
    <property type="entry name" value="CELL SHAPE-DETERMINING PROTEIN MREC"/>
    <property type="match status" value="1"/>
</dbReference>
<dbReference type="PANTHER" id="PTHR34138:SF1">
    <property type="entry name" value="CELL SHAPE-DETERMINING PROTEIN MREC"/>
    <property type="match status" value="1"/>
</dbReference>
<feature type="domain" description="Rod shape-determining protein MreC beta-barrel core" evidence="6">
    <location>
        <begin position="122"/>
        <end position="259"/>
    </location>
</feature>
<dbReference type="PIRSF" id="PIRSF038471">
    <property type="entry name" value="MreC"/>
    <property type="match status" value="1"/>
</dbReference>
<evidence type="ECO:0000256" key="5">
    <source>
        <dbReference type="SAM" id="Coils"/>
    </source>
</evidence>
<accession>A0A1G2RD52</accession>